<organism evidence="12 13">
    <name type="scientific">Agrobacterium genomosp. 2 str. CFBP 5494</name>
    <dbReference type="NCBI Taxonomy" id="1183436"/>
    <lineage>
        <taxon>Bacteria</taxon>
        <taxon>Pseudomonadati</taxon>
        <taxon>Pseudomonadota</taxon>
        <taxon>Alphaproteobacteria</taxon>
        <taxon>Hyphomicrobiales</taxon>
        <taxon>Rhizobiaceae</taxon>
        <taxon>Rhizobium/Agrobacterium group</taxon>
        <taxon>Agrobacterium</taxon>
        <taxon>Agrobacterium tumefaciens complex</taxon>
    </lineage>
</organism>
<dbReference type="GO" id="GO:0005524">
    <property type="term" value="F:ATP binding"/>
    <property type="evidence" value="ECO:0007669"/>
    <property type="project" value="UniProtKB-UniRule"/>
</dbReference>
<evidence type="ECO:0000313" key="12">
    <source>
        <dbReference type="EMBL" id="CUW93651.1"/>
    </source>
</evidence>
<dbReference type="SUPFAM" id="SSF52540">
    <property type="entry name" value="P-loop containing nucleoside triphosphate hydrolases"/>
    <property type="match status" value="1"/>
</dbReference>
<reference evidence="12 13" key="1">
    <citation type="submission" date="2016-01" db="EMBL/GenBank/DDBJ databases">
        <authorList>
            <person name="Regsiter A."/>
            <person name="william w."/>
        </authorList>
    </citation>
    <scope>NUCLEOTIDE SEQUENCE [LARGE SCALE GENOMIC DNA]</scope>
    <source>
        <strain evidence="12 13">CFBP 5494</strain>
    </source>
</reference>
<evidence type="ECO:0000259" key="11">
    <source>
        <dbReference type="PROSITE" id="PS51198"/>
    </source>
</evidence>
<dbReference type="InterPro" id="IPR014017">
    <property type="entry name" value="DNA_helicase_UvrD-like_C"/>
</dbReference>
<gene>
    <name evidence="12" type="ORF">AGR2A_Cc70071</name>
</gene>
<evidence type="ECO:0000313" key="13">
    <source>
        <dbReference type="Proteomes" id="UP000191933"/>
    </source>
</evidence>
<dbReference type="GO" id="GO:0003677">
    <property type="term" value="F:DNA binding"/>
    <property type="evidence" value="ECO:0007669"/>
    <property type="project" value="InterPro"/>
</dbReference>
<dbReference type="InterPro" id="IPR000212">
    <property type="entry name" value="DNA_helicase_UvrD/REP"/>
</dbReference>
<dbReference type="PROSITE" id="PS51198">
    <property type="entry name" value="UVRD_HELICASE_ATP_BIND"/>
    <property type="match status" value="1"/>
</dbReference>
<dbReference type="PANTHER" id="PTHR11070">
    <property type="entry name" value="UVRD / RECB / PCRA DNA HELICASE FAMILY MEMBER"/>
    <property type="match status" value="1"/>
</dbReference>
<keyword evidence="13" id="KW-1185">Reference proteome</keyword>
<dbReference type="Gene3D" id="3.40.50.300">
    <property type="entry name" value="P-loop containing nucleotide triphosphate hydrolases"/>
    <property type="match status" value="2"/>
</dbReference>
<evidence type="ECO:0000256" key="9">
    <source>
        <dbReference type="ARBA" id="ARBA00048988"/>
    </source>
</evidence>
<protein>
    <recommendedName>
        <fullName evidence="7">DNA 3'-5' helicase</fullName>
        <ecNumber evidence="7">5.6.2.4</ecNumber>
    </recommendedName>
    <alternativeName>
        <fullName evidence="8">DNA 3'-5' helicase II</fullName>
    </alternativeName>
</protein>
<evidence type="ECO:0000256" key="3">
    <source>
        <dbReference type="ARBA" id="ARBA00022806"/>
    </source>
</evidence>
<dbReference type="GO" id="GO:0016787">
    <property type="term" value="F:hydrolase activity"/>
    <property type="evidence" value="ECO:0007669"/>
    <property type="project" value="UniProtKB-UniRule"/>
</dbReference>
<dbReference type="GO" id="GO:0000725">
    <property type="term" value="P:recombinational repair"/>
    <property type="evidence" value="ECO:0007669"/>
    <property type="project" value="TreeGrafter"/>
</dbReference>
<accession>A0A9W5F192</accession>
<dbReference type="GO" id="GO:0043138">
    <property type="term" value="F:3'-5' DNA helicase activity"/>
    <property type="evidence" value="ECO:0007669"/>
    <property type="project" value="UniProtKB-EC"/>
</dbReference>
<evidence type="ECO:0000256" key="7">
    <source>
        <dbReference type="ARBA" id="ARBA00034808"/>
    </source>
</evidence>
<feature type="domain" description="UvrD-like helicase ATP-binding" evidence="11">
    <location>
        <begin position="39"/>
        <end position="329"/>
    </location>
</feature>
<dbReference type="EMBL" id="FBVY01000018">
    <property type="protein sequence ID" value="CUW93651.1"/>
    <property type="molecule type" value="Genomic_DNA"/>
</dbReference>
<dbReference type="EC" id="5.6.2.4" evidence="7"/>
<keyword evidence="3 10" id="KW-0347">Helicase</keyword>
<keyword evidence="5" id="KW-0413">Isomerase</keyword>
<name>A0A9W5F192_9HYPH</name>
<evidence type="ECO:0000256" key="1">
    <source>
        <dbReference type="ARBA" id="ARBA00022741"/>
    </source>
</evidence>
<comment type="caution">
    <text evidence="12">The sequence shown here is derived from an EMBL/GenBank/DDBJ whole genome shotgun (WGS) entry which is preliminary data.</text>
</comment>
<dbReference type="PANTHER" id="PTHR11070:SF2">
    <property type="entry name" value="ATP-DEPENDENT DNA HELICASE SRS2"/>
    <property type="match status" value="1"/>
</dbReference>
<evidence type="ECO:0000256" key="5">
    <source>
        <dbReference type="ARBA" id="ARBA00023235"/>
    </source>
</evidence>
<keyword evidence="2 10" id="KW-0378">Hydrolase</keyword>
<keyword evidence="1 10" id="KW-0547">Nucleotide-binding</keyword>
<evidence type="ECO:0000256" key="8">
    <source>
        <dbReference type="ARBA" id="ARBA00034923"/>
    </source>
</evidence>
<feature type="binding site" evidence="10">
    <location>
        <begin position="60"/>
        <end position="67"/>
    </location>
    <ligand>
        <name>ATP</name>
        <dbReference type="ChEBI" id="CHEBI:30616"/>
    </ligand>
</feature>
<proteinExistence type="predicted"/>
<dbReference type="CDD" id="cd17932">
    <property type="entry name" value="DEXQc_UvrD"/>
    <property type="match status" value="1"/>
</dbReference>
<evidence type="ECO:0000256" key="10">
    <source>
        <dbReference type="PROSITE-ProRule" id="PRU00560"/>
    </source>
</evidence>
<evidence type="ECO:0000256" key="6">
    <source>
        <dbReference type="ARBA" id="ARBA00034617"/>
    </source>
</evidence>
<dbReference type="InterPro" id="IPR027417">
    <property type="entry name" value="P-loop_NTPase"/>
</dbReference>
<evidence type="ECO:0000256" key="4">
    <source>
        <dbReference type="ARBA" id="ARBA00022840"/>
    </source>
</evidence>
<dbReference type="Proteomes" id="UP000191933">
    <property type="component" value="Unassembled WGS sequence"/>
</dbReference>
<sequence>MCGSVDFGTGNWELDQATCEYLNAWLGVEEEHGIMDGGILDREQAMVVKSNADARLIVEAAPGSGKTFVAISRIAELIDLGVAPTRIWLLSFTRVAVEEMRVRASQAIAGASSINVATFDSFASQVVRGFGSTRAASSRSYEETIAEASRIIGEPDSAVRDFLASIEHVVIDEAQDVVGSRRELVSKFLKGLSSRCGVTILGDRNQSIYGWQEGAVQSNKRTLLASHDDSYRLSYLQGDHRAEQPSLAAMFADARCVMKDDELSPEQRYDAIRALLENGAEQRLASLDAVGSSSRSLVLFRGRRPLISCAQALARNGKRSRMKLSNRSSVTAPWIGAILSGLQPASRLGKTDIGVLLEDVKGRHPLPDVESAWDDLRVLSGTATGSVLIGDVCEALDRGLPLKFLSDHIGTGGPLLSTIHGAKGKEADTVYLMLPGRPAAGDSDVDWDEEARILYVGATRAKRRLIIGSSRSGKLLPAADGRLWRGARNDFSVEIGLPGDALALGRNTDTVLARSAARMLLNASDSVTPCLAKRAAADLPFEIYFSEHDSDLPLGLLSDMAVGQIADIAQRTPSELPHTLSGFYIAGGTTVVIRDPSVPGEAVLGAGIAPVITGFAQVKTE</sequence>
<dbReference type="AlphaFoldDB" id="A0A9W5F192"/>
<dbReference type="Pfam" id="PF13361">
    <property type="entry name" value="UvrD_C"/>
    <property type="match status" value="1"/>
</dbReference>
<dbReference type="Pfam" id="PF00580">
    <property type="entry name" value="UvrD-helicase"/>
    <property type="match status" value="2"/>
</dbReference>
<evidence type="ECO:0000256" key="2">
    <source>
        <dbReference type="ARBA" id="ARBA00022801"/>
    </source>
</evidence>
<dbReference type="InterPro" id="IPR014016">
    <property type="entry name" value="UvrD-like_ATP-bd"/>
</dbReference>
<keyword evidence="4 10" id="KW-0067">ATP-binding</keyword>
<comment type="catalytic activity">
    <reaction evidence="6">
        <text>Couples ATP hydrolysis with the unwinding of duplex DNA by translocating in the 3'-5' direction.</text>
        <dbReference type="EC" id="5.6.2.4"/>
    </reaction>
</comment>
<comment type="catalytic activity">
    <reaction evidence="9">
        <text>ATP + H2O = ADP + phosphate + H(+)</text>
        <dbReference type="Rhea" id="RHEA:13065"/>
        <dbReference type="ChEBI" id="CHEBI:15377"/>
        <dbReference type="ChEBI" id="CHEBI:15378"/>
        <dbReference type="ChEBI" id="CHEBI:30616"/>
        <dbReference type="ChEBI" id="CHEBI:43474"/>
        <dbReference type="ChEBI" id="CHEBI:456216"/>
        <dbReference type="EC" id="5.6.2.4"/>
    </reaction>
</comment>